<dbReference type="EMBL" id="AUSU01003292">
    <property type="protein sequence ID" value="EPS67108.1"/>
    <property type="molecule type" value="Genomic_DNA"/>
</dbReference>
<evidence type="ECO:0000313" key="1">
    <source>
        <dbReference type="EMBL" id="EPS67108.1"/>
    </source>
</evidence>
<dbReference type="OrthoDB" id="1922291at2759"/>
<gene>
    <name evidence="1" type="ORF">M569_07669</name>
</gene>
<name>S8DVB0_9LAMI</name>
<keyword evidence="2" id="KW-1185">Reference proteome</keyword>
<protein>
    <recommendedName>
        <fullName evidence="3">SHSP domain-containing protein</fullName>
    </recommendedName>
</protein>
<reference evidence="1 2" key="1">
    <citation type="journal article" date="2013" name="BMC Genomics">
        <title>The miniature genome of a carnivorous plant Genlisea aurea contains a low number of genes and short non-coding sequences.</title>
        <authorList>
            <person name="Leushkin E.V."/>
            <person name="Sutormin R.A."/>
            <person name="Nabieva E.R."/>
            <person name="Penin A.A."/>
            <person name="Kondrashov A.S."/>
            <person name="Logacheva M.D."/>
        </authorList>
    </citation>
    <scope>NUCLEOTIDE SEQUENCE [LARGE SCALE GENOMIC DNA]</scope>
</reference>
<dbReference type="CDD" id="cd06464">
    <property type="entry name" value="ACD_sHsps-like"/>
    <property type="match status" value="1"/>
</dbReference>
<evidence type="ECO:0008006" key="3">
    <source>
        <dbReference type="Google" id="ProtNLM"/>
    </source>
</evidence>
<sequence length="144" mass="15813">MKVHPAPRRGNTIPLTPQTAGCRRKTLRRLPHIFTKVLELPFRSDADVAIVETHDSIRFSAATDDISEDVRADAIEIYPGVTKVFVRGNGVVDLSATEFDLDIWRFRLPSSMSAELASAAYEDGELVVTVPKTEVGGGNLVHVQ</sequence>
<proteinExistence type="predicted"/>
<organism evidence="1 2">
    <name type="scientific">Genlisea aurea</name>
    <dbReference type="NCBI Taxonomy" id="192259"/>
    <lineage>
        <taxon>Eukaryota</taxon>
        <taxon>Viridiplantae</taxon>
        <taxon>Streptophyta</taxon>
        <taxon>Embryophyta</taxon>
        <taxon>Tracheophyta</taxon>
        <taxon>Spermatophyta</taxon>
        <taxon>Magnoliopsida</taxon>
        <taxon>eudicotyledons</taxon>
        <taxon>Gunneridae</taxon>
        <taxon>Pentapetalae</taxon>
        <taxon>asterids</taxon>
        <taxon>lamiids</taxon>
        <taxon>Lamiales</taxon>
        <taxon>Lentibulariaceae</taxon>
        <taxon>Genlisea</taxon>
    </lineage>
</organism>
<dbReference type="InterPro" id="IPR008978">
    <property type="entry name" value="HSP20-like_chaperone"/>
</dbReference>
<dbReference type="Proteomes" id="UP000015453">
    <property type="component" value="Unassembled WGS sequence"/>
</dbReference>
<accession>S8DVB0</accession>
<evidence type="ECO:0000313" key="2">
    <source>
        <dbReference type="Proteomes" id="UP000015453"/>
    </source>
</evidence>
<dbReference type="SUPFAM" id="SSF49764">
    <property type="entry name" value="HSP20-like chaperones"/>
    <property type="match status" value="1"/>
</dbReference>
<dbReference type="AlphaFoldDB" id="S8DVB0"/>
<comment type="caution">
    <text evidence="1">The sequence shown here is derived from an EMBL/GenBank/DDBJ whole genome shotgun (WGS) entry which is preliminary data.</text>
</comment>
<dbReference type="PANTHER" id="PTHR33879:SF3">
    <property type="entry name" value="17.6 KDA CLASS II HEAT SHOCK PROTEIN-RELATED"/>
    <property type="match status" value="1"/>
</dbReference>
<dbReference type="PANTHER" id="PTHR33879">
    <property type="entry name" value="17.6 KDA CLASS II HEAT SHOCK PROTEIN-RELATED"/>
    <property type="match status" value="1"/>
</dbReference>